<dbReference type="EMBL" id="JAVDYG010000001">
    <property type="protein sequence ID" value="MDR7363115.1"/>
    <property type="molecule type" value="Genomic_DNA"/>
</dbReference>
<accession>A0ABU2BXI9</accession>
<evidence type="ECO:0000313" key="3">
    <source>
        <dbReference type="Proteomes" id="UP001183648"/>
    </source>
</evidence>
<evidence type="ECO:0008006" key="4">
    <source>
        <dbReference type="Google" id="ProtNLM"/>
    </source>
</evidence>
<feature type="region of interest" description="Disordered" evidence="1">
    <location>
        <begin position="1"/>
        <end position="33"/>
    </location>
</feature>
<comment type="caution">
    <text evidence="2">The sequence shown here is derived from an EMBL/GenBank/DDBJ whole genome shotgun (WGS) entry which is preliminary data.</text>
</comment>
<evidence type="ECO:0000313" key="2">
    <source>
        <dbReference type="EMBL" id="MDR7363115.1"/>
    </source>
</evidence>
<dbReference type="Proteomes" id="UP001183648">
    <property type="component" value="Unassembled WGS sequence"/>
</dbReference>
<feature type="region of interest" description="Disordered" evidence="1">
    <location>
        <begin position="207"/>
        <end position="237"/>
    </location>
</feature>
<proteinExistence type="predicted"/>
<evidence type="ECO:0000256" key="1">
    <source>
        <dbReference type="SAM" id="MobiDB-lite"/>
    </source>
</evidence>
<sequence length="237" mass="24836">MTDQPTPQPEPGTPAEHDEHDEHEELRPAIDPTLRGAVLELEQHAAAAGWDQPAQLFALVPAGELVAQDPDMAALVGLGPDTDPGVLVTVEQGELPPEVPLEELLAQIEWPEEVRGAAVVVERLVLPPSAGEVPVDPEEAAAFAAGHPDREEVRIVAAARRPQAGTPAGSPGSTYCAMRLRSRDDDFAVLEAPDLVPGLLDLLLSTLGAAPQTPGTQTPGTETPGTETPGTETPEDQ</sequence>
<feature type="compositionally biased region" description="Pro residues" evidence="1">
    <location>
        <begin position="1"/>
        <end position="12"/>
    </location>
</feature>
<organism evidence="2 3">
    <name type="scientific">Nocardioides marmoribigeumensis</name>
    <dbReference type="NCBI Taxonomy" id="433649"/>
    <lineage>
        <taxon>Bacteria</taxon>
        <taxon>Bacillati</taxon>
        <taxon>Actinomycetota</taxon>
        <taxon>Actinomycetes</taxon>
        <taxon>Propionibacteriales</taxon>
        <taxon>Nocardioidaceae</taxon>
        <taxon>Nocardioides</taxon>
    </lineage>
</organism>
<dbReference type="NCBIfam" id="NF040618">
    <property type="entry name" value="PPA1309_fam"/>
    <property type="match status" value="1"/>
</dbReference>
<reference evidence="2 3" key="1">
    <citation type="submission" date="2023-07" db="EMBL/GenBank/DDBJ databases">
        <title>Sequencing the genomes of 1000 actinobacteria strains.</title>
        <authorList>
            <person name="Klenk H.-P."/>
        </authorList>
    </citation>
    <scope>NUCLEOTIDE SEQUENCE [LARGE SCALE GENOMIC DNA]</scope>
    <source>
        <strain evidence="2 3">DSM 19426</strain>
    </source>
</reference>
<dbReference type="RefSeq" id="WP_310303080.1">
    <property type="nucleotide sequence ID" value="NZ_BAAAPS010000010.1"/>
</dbReference>
<keyword evidence="3" id="KW-1185">Reference proteome</keyword>
<protein>
    <recommendedName>
        <fullName evidence="4">DUF3710 domain-containing protein</fullName>
    </recommendedName>
</protein>
<feature type="compositionally biased region" description="Basic and acidic residues" evidence="1">
    <location>
        <begin position="15"/>
        <end position="28"/>
    </location>
</feature>
<name>A0ABU2BXI9_9ACTN</name>
<gene>
    <name evidence="2" type="ORF">J2S63_002668</name>
</gene>
<dbReference type="InterPro" id="IPR047681">
    <property type="entry name" value="PPA1309-like"/>
</dbReference>